<dbReference type="SUPFAM" id="SSF55781">
    <property type="entry name" value="GAF domain-like"/>
    <property type="match status" value="3"/>
</dbReference>
<proteinExistence type="predicted"/>
<evidence type="ECO:0000259" key="6">
    <source>
        <dbReference type="PROSITE" id="PS50109"/>
    </source>
</evidence>
<dbReference type="Gene3D" id="1.10.287.130">
    <property type="match status" value="1"/>
</dbReference>
<gene>
    <name evidence="7" type="ORF">MFU01_08790</name>
</gene>
<dbReference type="GO" id="GO:0005886">
    <property type="term" value="C:plasma membrane"/>
    <property type="evidence" value="ECO:0007669"/>
    <property type="project" value="TreeGrafter"/>
</dbReference>
<dbReference type="Pfam" id="PF00512">
    <property type="entry name" value="HisKA"/>
    <property type="match status" value="1"/>
</dbReference>
<dbReference type="PANTHER" id="PTHR43047">
    <property type="entry name" value="TWO-COMPONENT HISTIDINE PROTEIN KINASE"/>
    <property type="match status" value="1"/>
</dbReference>
<dbReference type="SUPFAM" id="SSF47384">
    <property type="entry name" value="Homodimeric domain of signal transducing histidine kinase"/>
    <property type="match status" value="1"/>
</dbReference>
<dbReference type="Gene3D" id="3.30.450.40">
    <property type="match status" value="3"/>
</dbReference>
<comment type="caution">
    <text evidence="7">The sequence shown here is derived from an EMBL/GenBank/DDBJ whole genome shotgun (WGS) entry which is preliminary data.</text>
</comment>
<dbReference type="InterPro" id="IPR003018">
    <property type="entry name" value="GAF"/>
</dbReference>
<evidence type="ECO:0000256" key="1">
    <source>
        <dbReference type="ARBA" id="ARBA00000085"/>
    </source>
</evidence>
<dbReference type="GO" id="GO:0000155">
    <property type="term" value="F:phosphorelay sensor kinase activity"/>
    <property type="evidence" value="ECO:0007669"/>
    <property type="project" value="InterPro"/>
</dbReference>
<dbReference type="EC" id="2.7.13.3" evidence="2"/>
<dbReference type="SMART" id="SM00388">
    <property type="entry name" value="HisKA"/>
    <property type="match status" value="1"/>
</dbReference>
<keyword evidence="4" id="KW-0808">Transferase</keyword>
<dbReference type="GO" id="GO:0009927">
    <property type="term" value="F:histidine phosphotransfer kinase activity"/>
    <property type="evidence" value="ECO:0007669"/>
    <property type="project" value="TreeGrafter"/>
</dbReference>
<dbReference type="STRING" id="1334629.MFUL124B02_03985"/>
<dbReference type="SMART" id="SM00065">
    <property type="entry name" value="GAF"/>
    <property type="match status" value="3"/>
</dbReference>
<dbReference type="PANTHER" id="PTHR43047:SF72">
    <property type="entry name" value="OSMOSENSING HISTIDINE PROTEIN KINASE SLN1"/>
    <property type="match status" value="1"/>
</dbReference>
<evidence type="ECO:0000313" key="7">
    <source>
        <dbReference type="EMBL" id="GEN05842.1"/>
    </source>
</evidence>
<evidence type="ECO:0000256" key="4">
    <source>
        <dbReference type="ARBA" id="ARBA00022679"/>
    </source>
</evidence>
<accession>A0A511SWL2</accession>
<dbReference type="Pfam" id="PF01590">
    <property type="entry name" value="GAF"/>
    <property type="match status" value="1"/>
</dbReference>
<dbReference type="CDD" id="cd00082">
    <property type="entry name" value="HisKA"/>
    <property type="match status" value="1"/>
</dbReference>
<dbReference type="PRINTS" id="PR00344">
    <property type="entry name" value="BCTRLSENSOR"/>
</dbReference>
<dbReference type="Proteomes" id="UP000321514">
    <property type="component" value="Unassembled WGS sequence"/>
</dbReference>
<dbReference type="Pfam" id="PF02518">
    <property type="entry name" value="HATPase_c"/>
    <property type="match status" value="1"/>
</dbReference>
<evidence type="ECO:0000256" key="5">
    <source>
        <dbReference type="ARBA" id="ARBA00022777"/>
    </source>
</evidence>
<dbReference type="FunFam" id="3.30.565.10:FF:000006">
    <property type="entry name" value="Sensor histidine kinase WalK"/>
    <property type="match status" value="1"/>
</dbReference>
<dbReference type="Pfam" id="PF13185">
    <property type="entry name" value="GAF_2"/>
    <property type="match status" value="2"/>
</dbReference>
<dbReference type="InterPro" id="IPR036097">
    <property type="entry name" value="HisK_dim/P_sf"/>
</dbReference>
<dbReference type="InterPro" id="IPR003594">
    <property type="entry name" value="HATPase_dom"/>
</dbReference>
<dbReference type="EMBL" id="BJXR01000012">
    <property type="protein sequence ID" value="GEN05842.1"/>
    <property type="molecule type" value="Genomic_DNA"/>
</dbReference>
<feature type="domain" description="Histidine kinase" evidence="6">
    <location>
        <begin position="548"/>
        <end position="764"/>
    </location>
</feature>
<dbReference type="InterPro" id="IPR029016">
    <property type="entry name" value="GAF-like_dom_sf"/>
</dbReference>
<keyword evidence="5 7" id="KW-0418">Kinase</keyword>
<reference evidence="7 8" key="1">
    <citation type="submission" date="2019-07" db="EMBL/GenBank/DDBJ databases">
        <title>Whole genome shotgun sequence of Myxococcus fulvus NBRC 100333.</title>
        <authorList>
            <person name="Hosoyama A."/>
            <person name="Uohara A."/>
            <person name="Ohji S."/>
            <person name="Ichikawa N."/>
        </authorList>
    </citation>
    <scope>NUCLEOTIDE SEQUENCE [LARGE SCALE GENOMIC DNA]</scope>
    <source>
        <strain evidence="7 8">NBRC 100333</strain>
    </source>
</reference>
<dbReference type="InterPro" id="IPR003661">
    <property type="entry name" value="HisK_dim/P_dom"/>
</dbReference>
<comment type="catalytic activity">
    <reaction evidence="1">
        <text>ATP + protein L-histidine = ADP + protein N-phospho-L-histidine.</text>
        <dbReference type="EC" id="2.7.13.3"/>
    </reaction>
</comment>
<dbReference type="Gene3D" id="3.30.565.10">
    <property type="entry name" value="Histidine kinase-like ATPase, C-terminal domain"/>
    <property type="match status" value="1"/>
</dbReference>
<dbReference type="InterPro" id="IPR005467">
    <property type="entry name" value="His_kinase_dom"/>
</dbReference>
<dbReference type="InterPro" id="IPR036890">
    <property type="entry name" value="HATPase_C_sf"/>
</dbReference>
<evidence type="ECO:0000256" key="3">
    <source>
        <dbReference type="ARBA" id="ARBA00022553"/>
    </source>
</evidence>
<evidence type="ECO:0000313" key="8">
    <source>
        <dbReference type="Proteomes" id="UP000321514"/>
    </source>
</evidence>
<dbReference type="InterPro" id="IPR004358">
    <property type="entry name" value="Sig_transdc_His_kin-like_C"/>
</dbReference>
<organism evidence="7 8">
    <name type="scientific">Myxococcus fulvus</name>
    <dbReference type="NCBI Taxonomy" id="33"/>
    <lineage>
        <taxon>Bacteria</taxon>
        <taxon>Pseudomonadati</taxon>
        <taxon>Myxococcota</taxon>
        <taxon>Myxococcia</taxon>
        <taxon>Myxococcales</taxon>
        <taxon>Cystobacterineae</taxon>
        <taxon>Myxococcaceae</taxon>
        <taxon>Myxococcus</taxon>
    </lineage>
</organism>
<keyword evidence="3" id="KW-0597">Phosphoprotein</keyword>
<sequence length="765" mass="83126">MSSESARLAFLYRAGEALGASLEWRTVLRRLAELVVPELADWCAVDVLGDDGRVERVAAAHREPGRVALVHELFRLRPVDLTMSDAIAQTLRTGVASRMEAVSERVWEREVALGARAGMVLPLVARGRVLGAMSLLRGDAAAGFTEQDLEVARELGRRASLSMENALLYEEARASQALSARLQTVTAALSRAATAEDVARVLVHDGLEASGASRGTVMSLTDEGFIRFIGAFGYSREFRAALEGQRPLVVPVLARAAERREAQWFSRLEDLLPMTGIVRREVAALGDGARAVLPLLTERGVRGFVWLAWEGPRDFTALERSFLGALAQQCSQALERAALYGTLRERGERLHHALQMGKEAEERLFFLLEASRALAEHLDDVEWTLEHVARVAASSVASSCLVELVGPDGTLRCVASAHQEPSRDASVLQALGGEGALSLSRECFQSGEPRFVPDVDAALCERLSDSSEQRALLQALRPASLLVVPVRTRGRTLGVITLGTSPPQRPLAMSDVSMMEELARRVAVALENASLYRDAQAAVRLRDEFLSVASHELKTPLTSLKLQHGLIDRALGLDSREKVAPRLSTAMRQVQRLASLVDHLLDVSRVSLGRLALEPTEVDLGQAVRDAVDRMEEVFAVAGCTVRVEIPEPLQGRWDSLRLDQVLVNLLTNAAKYGAGRPVQVSASADGEARVRLSVRDEGIGISETDLPRLFGRFERAVSERHYGGLGLGLYISRQIVEAMGGSIEVESREGVGSVFTVLLPRSAG</sequence>
<dbReference type="SUPFAM" id="SSF55874">
    <property type="entry name" value="ATPase domain of HSP90 chaperone/DNA topoisomerase II/histidine kinase"/>
    <property type="match status" value="1"/>
</dbReference>
<protein>
    <recommendedName>
        <fullName evidence="2">histidine kinase</fullName>
        <ecNumber evidence="2">2.7.13.3</ecNumber>
    </recommendedName>
</protein>
<dbReference type="AlphaFoldDB" id="A0A511SWL2"/>
<dbReference type="PROSITE" id="PS50109">
    <property type="entry name" value="HIS_KIN"/>
    <property type="match status" value="1"/>
</dbReference>
<dbReference type="SMART" id="SM00387">
    <property type="entry name" value="HATPase_c"/>
    <property type="match status" value="1"/>
</dbReference>
<evidence type="ECO:0000256" key="2">
    <source>
        <dbReference type="ARBA" id="ARBA00012438"/>
    </source>
</evidence>
<name>A0A511SWL2_MYXFU</name>